<reference evidence="1" key="1">
    <citation type="submission" date="2021-03" db="EMBL/GenBank/DDBJ databases">
        <title>Draft genome sequence of rust myrtle Austropuccinia psidii MF-1, a brazilian biotype.</title>
        <authorList>
            <person name="Quecine M.C."/>
            <person name="Pachon D.M.R."/>
            <person name="Bonatelli M.L."/>
            <person name="Correr F.H."/>
            <person name="Franceschini L.M."/>
            <person name="Leite T.F."/>
            <person name="Margarido G.R.A."/>
            <person name="Almeida C.A."/>
            <person name="Ferrarezi J.A."/>
            <person name="Labate C.A."/>
        </authorList>
    </citation>
    <scope>NUCLEOTIDE SEQUENCE</scope>
    <source>
        <strain evidence="1">MF-1</strain>
    </source>
</reference>
<gene>
    <name evidence="1" type="ORF">O181_009309</name>
</gene>
<dbReference type="OrthoDB" id="3261222at2759"/>
<evidence type="ECO:0008006" key="3">
    <source>
        <dbReference type="Google" id="ProtNLM"/>
    </source>
</evidence>
<keyword evidence="2" id="KW-1185">Reference proteome</keyword>
<evidence type="ECO:0000313" key="1">
    <source>
        <dbReference type="EMBL" id="MBW0469594.1"/>
    </source>
</evidence>
<dbReference type="AlphaFoldDB" id="A0A9Q3BQL0"/>
<protein>
    <recommendedName>
        <fullName evidence="3">Reverse transcriptase domain-containing protein</fullName>
    </recommendedName>
</protein>
<dbReference type="EMBL" id="AVOT02002232">
    <property type="protein sequence ID" value="MBW0469594.1"/>
    <property type="molecule type" value="Genomic_DNA"/>
</dbReference>
<organism evidence="1 2">
    <name type="scientific">Austropuccinia psidii MF-1</name>
    <dbReference type="NCBI Taxonomy" id="1389203"/>
    <lineage>
        <taxon>Eukaryota</taxon>
        <taxon>Fungi</taxon>
        <taxon>Dikarya</taxon>
        <taxon>Basidiomycota</taxon>
        <taxon>Pucciniomycotina</taxon>
        <taxon>Pucciniomycetes</taxon>
        <taxon>Pucciniales</taxon>
        <taxon>Sphaerophragmiaceae</taxon>
        <taxon>Austropuccinia</taxon>
    </lineage>
</organism>
<proteinExistence type="predicted"/>
<name>A0A9Q3BQL0_9BASI</name>
<sequence length="108" mass="12280">MKSLERGLPRGSPLSFPLKLIYESELKGADTDRTKSNCLSIGYINDFTHLVAADTTLEAMREMESLSGKTIEWGRKMGSEFNKKNHVIHWLRKRTGATRIRRGTPESK</sequence>
<evidence type="ECO:0000313" key="2">
    <source>
        <dbReference type="Proteomes" id="UP000765509"/>
    </source>
</evidence>
<accession>A0A9Q3BQL0</accession>
<dbReference type="Proteomes" id="UP000765509">
    <property type="component" value="Unassembled WGS sequence"/>
</dbReference>
<comment type="caution">
    <text evidence="1">The sequence shown here is derived from an EMBL/GenBank/DDBJ whole genome shotgun (WGS) entry which is preliminary data.</text>
</comment>